<comment type="caution">
    <text evidence="1">The sequence shown here is derived from an EMBL/GenBank/DDBJ whole genome shotgun (WGS) entry which is preliminary data.</text>
</comment>
<reference evidence="1 2" key="1">
    <citation type="journal article" date="2015" name="Nature">
        <title>rRNA introns, odd ribosomes, and small enigmatic genomes across a large radiation of phyla.</title>
        <authorList>
            <person name="Brown C.T."/>
            <person name="Hug L.A."/>
            <person name="Thomas B.C."/>
            <person name="Sharon I."/>
            <person name="Castelle C.J."/>
            <person name="Singh A."/>
            <person name="Wilkins M.J."/>
            <person name="Williams K.H."/>
            <person name="Banfield J.F."/>
        </authorList>
    </citation>
    <scope>NUCLEOTIDE SEQUENCE [LARGE SCALE GENOMIC DNA]</scope>
</reference>
<sequence>MTVVASETDAITCTPPSNLRSVTGSVTDGSANLPGATVTFTDTAGKIFSATSGNESGLNNNLSVTNVPEATYKLRASKQGYDSATATATVSGGNLTLSSPLALTAASGAGGDTVTVTVRDSLDATYTSDARVVATKGSGSSQVTVVAEAEKTTGQASLDLGNGTWSVKAIGDNGSASAITTVTVTSGTADTASLNADLDTAVSGFTQAKDSSSFTPSKGGLIKGDNISGLEINVPASTFSTTDSSTATMSTAKDPTVAGIDPGADQNFVGSSGFSITPTDANGKEMSSLTGSVTITVPYTDAEVAAAGVDESKLVFSSIDANGEWESFPTTVDTVNNTLTAEVTHFSTFGIVGGLAASSSGGGGSGGGTSGAVSTPTAVSGVTVGAGGVIAGGSVKAVNWSVTGNSTSVDIFLSEDGGTTYAAIASGTPSGSSYMWQVPDRSVARAKIRVDVRNGGAILASASSALFAIQGTTGAVVTVPVETQIEAPAAIVDPVAELYRRRDRADSQACRPFDDLLRGRRRQAPSVPG</sequence>
<organism evidence="1 2">
    <name type="scientific">Candidatus Uhrbacteria bacterium GW2011_GWC2_53_7</name>
    <dbReference type="NCBI Taxonomy" id="1618986"/>
    <lineage>
        <taxon>Bacteria</taxon>
        <taxon>Candidatus Uhriibacteriota</taxon>
    </lineage>
</organism>
<dbReference type="SUPFAM" id="SSF49452">
    <property type="entry name" value="Starch-binding domain-like"/>
    <property type="match status" value="1"/>
</dbReference>
<evidence type="ECO:0000313" key="1">
    <source>
        <dbReference type="EMBL" id="KKW35229.1"/>
    </source>
</evidence>
<dbReference type="GO" id="GO:0030246">
    <property type="term" value="F:carbohydrate binding"/>
    <property type="evidence" value="ECO:0007669"/>
    <property type="project" value="InterPro"/>
</dbReference>
<gene>
    <name evidence="1" type="ORF">UY82_C0045G0003</name>
</gene>
<proteinExistence type="predicted"/>
<accession>A0A0G2AR43</accession>
<dbReference type="PATRIC" id="fig|1618986.3.peg.490"/>
<dbReference type="Proteomes" id="UP000033865">
    <property type="component" value="Unassembled WGS sequence"/>
</dbReference>
<dbReference type="InterPro" id="IPR013784">
    <property type="entry name" value="Carb-bd-like_fold"/>
</dbReference>
<dbReference type="AlphaFoldDB" id="A0A0G2AR43"/>
<protein>
    <submittedName>
        <fullName evidence="1">Uncharacterized protein</fullName>
    </submittedName>
</protein>
<name>A0A0G2AR43_9BACT</name>
<dbReference type="EMBL" id="LCRN01000045">
    <property type="protein sequence ID" value="KKW35229.1"/>
    <property type="molecule type" value="Genomic_DNA"/>
</dbReference>
<dbReference type="Gene3D" id="2.60.40.1120">
    <property type="entry name" value="Carboxypeptidase-like, regulatory domain"/>
    <property type="match status" value="1"/>
</dbReference>
<evidence type="ECO:0000313" key="2">
    <source>
        <dbReference type="Proteomes" id="UP000033865"/>
    </source>
</evidence>